<evidence type="ECO:0000256" key="2">
    <source>
        <dbReference type="SAM" id="MobiDB-lite"/>
    </source>
</evidence>
<evidence type="ECO:0000313" key="4">
    <source>
        <dbReference type="Proteomes" id="UP001141327"/>
    </source>
</evidence>
<dbReference type="SMART" id="SM00368">
    <property type="entry name" value="LRR_RI"/>
    <property type="match status" value="12"/>
</dbReference>
<sequence>MRPLQSQEDRFLQLLDRTCAGRFFDLRENGLGPAATDVLVRALRGIDQYTVINLGGNNLRDPGARSVSALLENNGAPSCVHLDLRSNDIGVQGGVDLFTALQSNDILVSLDLSAIAGANRNHIGVRGCIALSECLLVNKVLAVLNLQSNGIGAEGMSYLAGALQEGCSLDTIDLTANSLGWEGATLLAQVLGQTSLVRLDLSRNEIGDRGAAEVALALRHSLEGAAEAEGERNPIIPWMRRILVERAVARARRPRGDRPEPLADRVPGRLPEPHPKAPPAPHPRWPSPAPAPVALPSGGAAGPRLVVAGSTPVGPRIRDEEEDDEEADRGNACPLHTLIMTHNLIGERGAKVLGQVLRTNGTLVQLDLSHNGLGPNGAAALGRALTENRTLTGLLLNHCNALKTNTALVRLELAHNAMTDGGISALAEALRTNMSLQQIDLTSNNVQDPGGTELARALLSNACLKRLILASNNLADVAVGALVDTLRTNSTLLEVDISLNNAPYQLLMSLEHLIAENTRKYRSAHAGRLQDELAELQLEVAHLEATRGALAQGERKLEAAQEALVQTRECLDQTQAAKAQHIRELVATFDENMERLKEIDMRQLEVVRELASMKVDTLSKSAGIPPAATATPARPPARYRQPSQHRRSTRIGPSLELPPPVLFFFVLAHACVPPPPPPSQDYMRVAMAKADHERQQAEKRLREAITASEQERVAMAQRRHEALQQVEQAKRAVDEAQRFYKESVQIVATRGTGRPGRRPATTSRTCQWHPIPNDFVLEYPIKDGKKSNVQV</sequence>
<dbReference type="InterPro" id="IPR032675">
    <property type="entry name" value="LRR_dom_sf"/>
</dbReference>
<feature type="compositionally biased region" description="Basic and acidic residues" evidence="2">
    <location>
        <begin position="250"/>
        <end position="275"/>
    </location>
</feature>
<feature type="coiled-coil region" evidence="1">
    <location>
        <begin position="526"/>
        <end position="577"/>
    </location>
</feature>
<feature type="coiled-coil region" evidence="1">
    <location>
        <begin position="687"/>
        <end position="739"/>
    </location>
</feature>
<dbReference type="EMBL" id="JAPMOS010000090">
    <property type="protein sequence ID" value="KAJ4455897.1"/>
    <property type="molecule type" value="Genomic_DNA"/>
</dbReference>
<dbReference type="Pfam" id="PF13516">
    <property type="entry name" value="LRR_6"/>
    <property type="match status" value="6"/>
</dbReference>
<dbReference type="Proteomes" id="UP001141327">
    <property type="component" value="Unassembled WGS sequence"/>
</dbReference>
<dbReference type="PANTHER" id="PTHR24114">
    <property type="entry name" value="LEUCINE RICH REPEAT FAMILY PROTEIN"/>
    <property type="match status" value="1"/>
</dbReference>
<gene>
    <name evidence="3" type="ORF">PAPYR_9111</name>
</gene>
<keyword evidence="4" id="KW-1185">Reference proteome</keyword>
<accession>A0ABQ8UE13</accession>
<dbReference type="SUPFAM" id="SSF52047">
    <property type="entry name" value="RNI-like"/>
    <property type="match status" value="2"/>
</dbReference>
<dbReference type="InterPro" id="IPR052394">
    <property type="entry name" value="LRR-containing"/>
</dbReference>
<comment type="caution">
    <text evidence="3">The sequence shown here is derived from an EMBL/GenBank/DDBJ whole genome shotgun (WGS) entry which is preliminary data.</text>
</comment>
<dbReference type="InterPro" id="IPR001611">
    <property type="entry name" value="Leu-rich_rpt"/>
</dbReference>
<evidence type="ECO:0000256" key="1">
    <source>
        <dbReference type="SAM" id="Coils"/>
    </source>
</evidence>
<organism evidence="3 4">
    <name type="scientific">Paratrimastix pyriformis</name>
    <dbReference type="NCBI Taxonomy" id="342808"/>
    <lineage>
        <taxon>Eukaryota</taxon>
        <taxon>Metamonada</taxon>
        <taxon>Preaxostyla</taxon>
        <taxon>Paratrimastigidae</taxon>
        <taxon>Paratrimastix</taxon>
    </lineage>
</organism>
<keyword evidence="1" id="KW-0175">Coiled coil</keyword>
<feature type="region of interest" description="Disordered" evidence="2">
    <location>
        <begin position="622"/>
        <end position="653"/>
    </location>
</feature>
<dbReference type="PANTHER" id="PTHR24114:SF2">
    <property type="entry name" value="F-BOX DOMAIN-CONTAINING PROTEIN-RELATED"/>
    <property type="match status" value="1"/>
</dbReference>
<reference evidence="3" key="1">
    <citation type="journal article" date="2022" name="bioRxiv">
        <title>Genomics of Preaxostyla Flagellates Illuminates Evolutionary Transitions and the Path Towards Mitochondrial Loss.</title>
        <authorList>
            <person name="Novak L.V.F."/>
            <person name="Treitli S.C."/>
            <person name="Pyrih J."/>
            <person name="Halakuc P."/>
            <person name="Pipaliya S.V."/>
            <person name="Vacek V."/>
            <person name="Brzon O."/>
            <person name="Soukal P."/>
            <person name="Eme L."/>
            <person name="Dacks J.B."/>
            <person name="Karnkowska A."/>
            <person name="Elias M."/>
            <person name="Hampl V."/>
        </authorList>
    </citation>
    <scope>NUCLEOTIDE SEQUENCE</scope>
    <source>
        <strain evidence="3">RCP-MX</strain>
    </source>
</reference>
<name>A0ABQ8UE13_9EUKA</name>
<feature type="compositionally biased region" description="Pro residues" evidence="2">
    <location>
        <begin position="276"/>
        <end position="293"/>
    </location>
</feature>
<protein>
    <submittedName>
        <fullName evidence="3">Uncharacterized protein</fullName>
    </submittedName>
</protein>
<proteinExistence type="predicted"/>
<feature type="compositionally biased region" description="Low complexity" evidence="2">
    <location>
        <begin position="625"/>
        <end position="638"/>
    </location>
</feature>
<evidence type="ECO:0000313" key="3">
    <source>
        <dbReference type="EMBL" id="KAJ4455897.1"/>
    </source>
</evidence>
<feature type="region of interest" description="Disordered" evidence="2">
    <location>
        <begin position="250"/>
        <end position="328"/>
    </location>
</feature>
<dbReference type="Gene3D" id="3.80.10.10">
    <property type="entry name" value="Ribonuclease Inhibitor"/>
    <property type="match status" value="4"/>
</dbReference>